<organism evidence="1 2">
    <name type="scientific">Vespula maculifrons</name>
    <name type="common">Eastern yellow jacket</name>
    <name type="synonym">Wasp</name>
    <dbReference type="NCBI Taxonomy" id="7453"/>
    <lineage>
        <taxon>Eukaryota</taxon>
        <taxon>Metazoa</taxon>
        <taxon>Ecdysozoa</taxon>
        <taxon>Arthropoda</taxon>
        <taxon>Hexapoda</taxon>
        <taxon>Insecta</taxon>
        <taxon>Pterygota</taxon>
        <taxon>Neoptera</taxon>
        <taxon>Endopterygota</taxon>
        <taxon>Hymenoptera</taxon>
        <taxon>Apocrita</taxon>
        <taxon>Aculeata</taxon>
        <taxon>Vespoidea</taxon>
        <taxon>Vespidae</taxon>
        <taxon>Vespinae</taxon>
        <taxon>Vespula</taxon>
    </lineage>
</organism>
<keyword evidence="2" id="KW-1185">Reference proteome</keyword>
<reference evidence="1 2" key="1">
    <citation type="journal article" date="2024" name="Ann. Entomol. Soc. Am.">
        <title>Genomic analyses of the southern and eastern yellowjacket wasps (Hymenoptera: Vespidae) reveal evolutionary signatures of social life.</title>
        <authorList>
            <person name="Catto M.A."/>
            <person name="Caine P.B."/>
            <person name="Orr S.E."/>
            <person name="Hunt B.G."/>
            <person name="Goodisman M.A.D."/>
        </authorList>
    </citation>
    <scope>NUCLEOTIDE SEQUENCE [LARGE SCALE GENOMIC DNA]</scope>
    <source>
        <strain evidence="1">232</strain>
        <tissue evidence="1">Head and thorax</tissue>
    </source>
</reference>
<protein>
    <submittedName>
        <fullName evidence="1">Uncharacterized protein</fullName>
    </submittedName>
</protein>
<evidence type="ECO:0000313" key="1">
    <source>
        <dbReference type="EMBL" id="KAL2741106.1"/>
    </source>
</evidence>
<name>A0ABD2C7S8_VESMC</name>
<accession>A0ABD2C7S8</accession>
<evidence type="ECO:0000313" key="2">
    <source>
        <dbReference type="Proteomes" id="UP001607303"/>
    </source>
</evidence>
<dbReference type="Proteomes" id="UP001607303">
    <property type="component" value="Unassembled WGS sequence"/>
</dbReference>
<proteinExistence type="predicted"/>
<comment type="caution">
    <text evidence="1">The sequence shown here is derived from an EMBL/GenBank/DDBJ whole genome shotgun (WGS) entry which is preliminary data.</text>
</comment>
<sequence>MCYHTESDNTVGKRKYHFNRRTQCFAFFPRKTCLLHLAFPRISHT</sequence>
<dbReference type="EMBL" id="JAYRBN010000059">
    <property type="protein sequence ID" value="KAL2741106.1"/>
    <property type="molecule type" value="Genomic_DNA"/>
</dbReference>
<gene>
    <name evidence="1" type="ORF">V1477_010167</name>
</gene>
<dbReference type="AlphaFoldDB" id="A0ABD2C7S8"/>